<evidence type="ECO:0000313" key="2">
    <source>
        <dbReference type="Proteomes" id="UP000824176"/>
    </source>
</evidence>
<comment type="caution">
    <text evidence="1">The sequence shown here is derived from an EMBL/GenBank/DDBJ whole genome shotgun (WGS) entry which is preliminary data.</text>
</comment>
<evidence type="ECO:0000313" key="1">
    <source>
        <dbReference type="EMBL" id="HIZ89840.1"/>
    </source>
</evidence>
<dbReference type="EMBL" id="DXAQ01000121">
    <property type="protein sequence ID" value="HIZ89840.1"/>
    <property type="molecule type" value="Genomic_DNA"/>
</dbReference>
<reference evidence="1" key="2">
    <citation type="submission" date="2021-04" db="EMBL/GenBank/DDBJ databases">
        <authorList>
            <person name="Gilroy R."/>
        </authorList>
    </citation>
    <scope>NUCLEOTIDE SEQUENCE</scope>
    <source>
        <strain evidence="1">ChiW4-1371</strain>
    </source>
</reference>
<proteinExistence type="predicted"/>
<accession>A0A9D2KBJ7</accession>
<dbReference type="AlphaFoldDB" id="A0A9D2KBJ7"/>
<dbReference type="Proteomes" id="UP000824176">
    <property type="component" value="Unassembled WGS sequence"/>
</dbReference>
<sequence>MKKTINHIFNIKLIVLFLFIFYSLTVFAENVLEEKSELSRKCKNYITVNQNKDLKDAYPIFSGTGTAGKIYGFECLNLAKGKKNKYVCIYSFENTDLNNAYSKLQDILSNRYLEKNKNIILRKTMPLTNAEDSVNLTQSVRNENQGYTCYYYKNKNEIWIETKPEKNKEAVFIIKENNKNTDIYYYENILENE</sequence>
<organism evidence="1 2">
    <name type="scientific">Candidatus Mucispirillum faecigallinarum</name>
    <dbReference type="NCBI Taxonomy" id="2838699"/>
    <lineage>
        <taxon>Bacteria</taxon>
        <taxon>Pseudomonadati</taxon>
        <taxon>Deferribacterota</taxon>
        <taxon>Deferribacteres</taxon>
        <taxon>Deferribacterales</taxon>
        <taxon>Mucispirillaceae</taxon>
        <taxon>Mucispirillum</taxon>
    </lineage>
</organism>
<gene>
    <name evidence="1" type="ORF">H9804_07830</name>
</gene>
<name>A0A9D2KBJ7_9BACT</name>
<reference evidence="1" key="1">
    <citation type="journal article" date="2021" name="PeerJ">
        <title>Extensive microbial diversity within the chicken gut microbiome revealed by metagenomics and culture.</title>
        <authorList>
            <person name="Gilroy R."/>
            <person name="Ravi A."/>
            <person name="Getino M."/>
            <person name="Pursley I."/>
            <person name="Horton D.L."/>
            <person name="Alikhan N.F."/>
            <person name="Baker D."/>
            <person name="Gharbi K."/>
            <person name="Hall N."/>
            <person name="Watson M."/>
            <person name="Adriaenssens E.M."/>
            <person name="Foster-Nyarko E."/>
            <person name="Jarju S."/>
            <person name="Secka A."/>
            <person name="Antonio M."/>
            <person name="Oren A."/>
            <person name="Chaudhuri R.R."/>
            <person name="La Ragione R."/>
            <person name="Hildebrand F."/>
            <person name="Pallen M.J."/>
        </authorList>
    </citation>
    <scope>NUCLEOTIDE SEQUENCE</scope>
    <source>
        <strain evidence="1">ChiW4-1371</strain>
    </source>
</reference>
<protein>
    <submittedName>
        <fullName evidence="1">Uncharacterized protein</fullName>
    </submittedName>
</protein>